<feature type="transmembrane region" description="Helical" evidence="1">
    <location>
        <begin position="127"/>
        <end position="143"/>
    </location>
</feature>
<sequence>MTEAALVQPRNRAILLMITAILCFTLMDASAKALSLRIGIVPTVWARYTGQMLLVLVLVAPRLRTVVHTRHPWLQFLRSVLLMSATALFFTGISLIPLTDAAALMAVNPVLITLGAALFLGESLGPRRIAGIAFALIGAMIIIRPGSDVFSIAALLPLGAAACYSAYSLLTRRLGPKEDVWTSLFYTGLVGTVLLTLAVPAFWRMPDAAGWGLIGLITLFGTFGQLALIRAFSLGEASMLAPYSYTGLVFAAAWGALFFAELPDFWTICGALVIAGAGLYVWHRETYRR</sequence>
<dbReference type="EMBL" id="JASNJE010000016">
    <property type="protein sequence ID" value="MDK3074143.1"/>
    <property type="molecule type" value="Genomic_DNA"/>
</dbReference>
<dbReference type="Gene3D" id="1.10.3730.20">
    <property type="match status" value="1"/>
</dbReference>
<feature type="transmembrane region" description="Helical" evidence="1">
    <location>
        <begin position="76"/>
        <end position="96"/>
    </location>
</feature>
<evidence type="ECO:0000256" key="1">
    <source>
        <dbReference type="SAM" id="Phobius"/>
    </source>
</evidence>
<feature type="domain" description="EamA" evidence="2">
    <location>
        <begin position="153"/>
        <end position="276"/>
    </location>
</feature>
<protein>
    <submittedName>
        <fullName evidence="3">DMT family transporter</fullName>
    </submittedName>
</protein>
<organism evidence="3 4">
    <name type="scientific">Sedimentitalea xiamensis</name>
    <dbReference type="NCBI Taxonomy" id="3050037"/>
    <lineage>
        <taxon>Bacteria</taxon>
        <taxon>Pseudomonadati</taxon>
        <taxon>Pseudomonadota</taxon>
        <taxon>Alphaproteobacteria</taxon>
        <taxon>Rhodobacterales</taxon>
        <taxon>Paracoccaceae</taxon>
        <taxon>Sedimentitalea</taxon>
    </lineage>
</organism>
<name>A0ABT7FGE2_9RHOB</name>
<keyword evidence="4" id="KW-1185">Reference proteome</keyword>
<evidence type="ECO:0000313" key="4">
    <source>
        <dbReference type="Proteomes" id="UP001227126"/>
    </source>
</evidence>
<gene>
    <name evidence="3" type="ORF">QO034_13555</name>
</gene>
<dbReference type="Pfam" id="PF00892">
    <property type="entry name" value="EamA"/>
    <property type="match status" value="2"/>
</dbReference>
<feature type="transmembrane region" description="Helical" evidence="1">
    <location>
        <begin position="45"/>
        <end position="64"/>
    </location>
</feature>
<feature type="transmembrane region" description="Helical" evidence="1">
    <location>
        <begin position="240"/>
        <end position="259"/>
    </location>
</feature>
<keyword evidence="1" id="KW-1133">Transmembrane helix</keyword>
<dbReference type="RefSeq" id="WP_284486078.1">
    <property type="nucleotide sequence ID" value="NZ_JASNJE010000016.1"/>
</dbReference>
<dbReference type="PANTHER" id="PTHR22911:SF103">
    <property type="entry name" value="BLR2811 PROTEIN"/>
    <property type="match status" value="1"/>
</dbReference>
<feature type="transmembrane region" description="Helical" evidence="1">
    <location>
        <begin position="265"/>
        <end position="282"/>
    </location>
</feature>
<evidence type="ECO:0000259" key="2">
    <source>
        <dbReference type="Pfam" id="PF00892"/>
    </source>
</evidence>
<accession>A0ABT7FGE2</accession>
<feature type="domain" description="EamA" evidence="2">
    <location>
        <begin position="12"/>
        <end position="143"/>
    </location>
</feature>
<dbReference type="Proteomes" id="UP001227126">
    <property type="component" value="Unassembled WGS sequence"/>
</dbReference>
<evidence type="ECO:0000313" key="3">
    <source>
        <dbReference type="EMBL" id="MDK3074143.1"/>
    </source>
</evidence>
<feature type="transmembrane region" description="Helical" evidence="1">
    <location>
        <begin position="182"/>
        <end position="203"/>
    </location>
</feature>
<reference evidence="3 4" key="1">
    <citation type="submission" date="2023-05" db="EMBL/GenBank/DDBJ databases">
        <title>Sedimentitalea sp. nov. JM2-8.</title>
        <authorList>
            <person name="Huang J."/>
        </authorList>
    </citation>
    <scope>NUCLEOTIDE SEQUENCE [LARGE SCALE GENOMIC DNA]</scope>
    <source>
        <strain evidence="3 4">JM2-8</strain>
    </source>
</reference>
<keyword evidence="1" id="KW-0472">Membrane</keyword>
<keyword evidence="1" id="KW-0812">Transmembrane</keyword>
<dbReference type="InterPro" id="IPR000620">
    <property type="entry name" value="EamA_dom"/>
</dbReference>
<dbReference type="SUPFAM" id="SSF103481">
    <property type="entry name" value="Multidrug resistance efflux transporter EmrE"/>
    <property type="match status" value="2"/>
</dbReference>
<feature type="transmembrane region" description="Helical" evidence="1">
    <location>
        <begin position="102"/>
        <end position="120"/>
    </location>
</feature>
<proteinExistence type="predicted"/>
<feature type="transmembrane region" description="Helical" evidence="1">
    <location>
        <begin position="209"/>
        <end position="228"/>
    </location>
</feature>
<dbReference type="InterPro" id="IPR037185">
    <property type="entry name" value="EmrE-like"/>
</dbReference>
<dbReference type="PANTHER" id="PTHR22911">
    <property type="entry name" value="ACYL-MALONYL CONDENSING ENZYME-RELATED"/>
    <property type="match status" value="1"/>
</dbReference>
<feature type="transmembrane region" description="Helical" evidence="1">
    <location>
        <begin position="149"/>
        <end position="170"/>
    </location>
</feature>
<comment type="caution">
    <text evidence="3">The sequence shown here is derived from an EMBL/GenBank/DDBJ whole genome shotgun (WGS) entry which is preliminary data.</text>
</comment>